<dbReference type="STRING" id="104452.A0A0L7LU98"/>
<gene>
    <name evidence="1" type="ORF">OBRU01_01306</name>
</gene>
<dbReference type="SUPFAM" id="SSF52047">
    <property type="entry name" value="RNI-like"/>
    <property type="match status" value="1"/>
</dbReference>
<reference evidence="1 2" key="1">
    <citation type="journal article" date="2015" name="Genome Biol. Evol.">
        <title>The genome of winter moth (Operophtera brumata) provides a genomic perspective on sexual dimorphism and phenology.</title>
        <authorList>
            <person name="Derks M.F."/>
            <person name="Smit S."/>
            <person name="Salis L."/>
            <person name="Schijlen E."/>
            <person name="Bossers A."/>
            <person name="Mateman C."/>
            <person name="Pijl A.S."/>
            <person name="de Ridder D."/>
            <person name="Groenen M.A."/>
            <person name="Visser M.E."/>
            <person name="Megens H.J."/>
        </authorList>
    </citation>
    <scope>NUCLEOTIDE SEQUENCE [LARGE SCALE GENOMIC DNA]</scope>
    <source>
        <strain evidence="1">WM2013NL</strain>
        <tissue evidence="1">Head and thorax</tissue>
    </source>
</reference>
<comment type="caution">
    <text evidence="1">The sequence shown here is derived from an EMBL/GenBank/DDBJ whole genome shotgun (WGS) entry which is preliminary data.</text>
</comment>
<dbReference type="Pfam" id="PF13516">
    <property type="entry name" value="LRR_6"/>
    <property type="match status" value="3"/>
</dbReference>
<dbReference type="PANTHER" id="PTHR46984:SF1">
    <property type="entry name" value="LEUCINE-RICH REPEAT-CONTAINING PROTEIN 71"/>
    <property type="match status" value="1"/>
</dbReference>
<organism evidence="1 2">
    <name type="scientific">Operophtera brumata</name>
    <name type="common">Winter moth</name>
    <name type="synonym">Phalaena brumata</name>
    <dbReference type="NCBI Taxonomy" id="104452"/>
    <lineage>
        <taxon>Eukaryota</taxon>
        <taxon>Metazoa</taxon>
        <taxon>Ecdysozoa</taxon>
        <taxon>Arthropoda</taxon>
        <taxon>Hexapoda</taxon>
        <taxon>Insecta</taxon>
        <taxon>Pterygota</taxon>
        <taxon>Neoptera</taxon>
        <taxon>Endopterygota</taxon>
        <taxon>Lepidoptera</taxon>
        <taxon>Glossata</taxon>
        <taxon>Ditrysia</taxon>
        <taxon>Geometroidea</taxon>
        <taxon>Geometridae</taxon>
        <taxon>Larentiinae</taxon>
        <taxon>Operophtera</taxon>
    </lineage>
</organism>
<dbReference type="EMBL" id="JTDY01000073">
    <property type="protein sequence ID" value="KOB79017.1"/>
    <property type="molecule type" value="Genomic_DNA"/>
</dbReference>
<proteinExistence type="predicted"/>
<dbReference type="InterPro" id="IPR032675">
    <property type="entry name" value="LRR_dom_sf"/>
</dbReference>
<dbReference type="Proteomes" id="UP000037510">
    <property type="component" value="Unassembled WGS sequence"/>
</dbReference>
<accession>A0A0L7LU98</accession>
<evidence type="ECO:0008006" key="3">
    <source>
        <dbReference type="Google" id="ProtNLM"/>
    </source>
</evidence>
<dbReference type="Gene3D" id="3.80.10.10">
    <property type="entry name" value="Ribonuclease Inhibitor"/>
    <property type="match status" value="1"/>
</dbReference>
<keyword evidence="2" id="KW-1185">Reference proteome</keyword>
<dbReference type="InterPro" id="IPR053040">
    <property type="entry name" value="LRR-containing_protein_71"/>
</dbReference>
<protein>
    <recommendedName>
        <fullName evidence="3">Leucine-rich repeat-containing protein 71</fullName>
    </recommendedName>
</protein>
<dbReference type="AlphaFoldDB" id="A0A0L7LU98"/>
<evidence type="ECO:0000313" key="2">
    <source>
        <dbReference type="Proteomes" id="UP000037510"/>
    </source>
</evidence>
<evidence type="ECO:0000313" key="1">
    <source>
        <dbReference type="EMBL" id="KOB79017.1"/>
    </source>
</evidence>
<dbReference type="PANTHER" id="PTHR46984">
    <property type="entry name" value="LEUCINE-RICH REPEAT-CONTAINING PROTEIN 71"/>
    <property type="match status" value="1"/>
</dbReference>
<sequence>MTNQEVDEICQLPTPNEYVSAQTDRTKTRGKTKNKQTHSLAELGSSQEIVENSSNAPLIDSKHVRIYAIYDSFDKLVHIKFDKNKYIPRSILKIIGLIIKFQSHLTSITINRGLDVYIVHEISKILPNSHITDICLDGTFLKNANYYILLENSSCIRHISLARCMIDDMMLKKISENLAYPLPSSKTLCVLNISSNRITDSGVKYLAEALRSNRQLRYLNLADNSITDDGASAILNILVEFPLSWEDVIKSRERRMKYFREKNKLVAKILVELRRDKNYDKKSARKKTAIPSNNFSKKAGKGIEDEQSTKALADTNRSVLNTDPFIFDRAEDMAVNAIGLFADPYSPNNTTLKDGIVYCTGNTALSYLNLSYNNLGYFSLKKILSVLKYQKFLDSKPRGLINMCIEGNCTPVVCKELTQINAILEIGLIIQNKPFGSKNKSSHK</sequence>
<dbReference type="InterPro" id="IPR001611">
    <property type="entry name" value="Leu-rich_rpt"/>
</dbReference>
<name>A0A0L7LU98_OPEBR</name>
<dbReference type="SMART" id="SM00368">
    <property type="entry name" value="LRR_RI"/>
    <property type="match status" value="3"/>
</dbReference>